<reference evidence="5" key="4">
    <citation type="journal article" date="2015" name="G3 (Bethesda)">
        <title>Genome sequences of three phytopathogenic species of the Magnaporthaceae family of fungi.</title>
        <authorList>
            <person name="Okagaki L.H."/>
            <person name="Nunes C.C."/>
            <person name="Sailsbery J."/>
            <person name="Clay B."/>
            <person name="Brown D."/>
            <person name="John T."/>
            <person name="Oh Y."/>
            <person name="Young N."/>
            <person name="Fitzgerald M."/>
            <person name="Haas B.J."/>
            <person name="Zeng Q."/>
            <person name="Young S."/>
            <person name="Adiconis X."/>
            <person name="Fan L."/>
            <person name="Levin J.Z."/>
            <person name="Mitchell T.K."/>
            <person name="Okubara P.A."/>
            <person name="Farman M.L."/>
            <person name="Kohn L.M."/>
            <person name="Birren B."/>
            <person name="Ma L.-J."/>
            <person name="Dean R.A."/>
        </authorList>
    </citation>
    <scope>NUCLEOTIDE SEQUENCE</scope>
    <source>
        <strain evidence="5">R3-111a-1</strain>
    </source>
</reference>
<protein>
    <recommendedName>
        <fullName evidence="3">Alpha/beta hydrolase fold-3 domain-containing protein</fullName>
    </recommendedName>
</protein>
<evidence type="ECO:0000256" key="2">
    <source>
        <dbReference type="SAM" id="SignalP"/>
    </source>
</evidence>
<feature type="signal peptide" evidence="2">
    <location>
        <begin position="1"/>
        <end position="29"/>
    </location>
</feature>
<reference evidence="4" key="2">
    <citation type="submission" date="2010-07" db="EMBL/GenBank/DDBJ databases">
        <authorList>
            <consortium name="The Broad Institute Genome Sequencing Platform"/>
            <consortium name="Broad Institute Genome Sequencing Center for Infectious Disease"/>
            <person name="Ma L.-J."/>
            <person name="Dead R."/>
            <person name="Young S."/>
            <person name="Zeng Q."/>
            <person name="Koehrsen M."/>
            <person name="Alvarado L."/>
            <person name="Berlin A."/>
            <person name="Chapman S.B."/>
            <person name="Chen Z."/>
            <person name="Freedman E."/>
            <person name="Gellesch M."/>
            <person name="Goldberg J."/>
            <person name="Griggs A."/>
            <person name="Gujja S."/>
            <person name="Heilman E.R."/>
            <person name="Heiman D."/>
            <person name="Hepburn T."/>
            <person name="Howarth C."/>
            <person name="Jen D."/>
            <person name="Larson L."/>
            <person name="Mehta T."/>
            <person name="Neiman D."/>
            <person name="Pearson M."/>
            <person name="Roberts A."/>
            <person name="Saif S."/>
            <person name="Shea T."/>
            <person name="Shenoy N."/>
            <person name="Sisk P."/>
            <person name="Stolte C."/>
            <person name="Sykes S."/>
            <person name="Walk T."/>
            <person name="White J."/>
            <person name="Yandava C."/>
            <person name="Haas B."/>
            <person name="Nusbaum C."/>
            <person name="Birren B."/>
        </authorList>
    </citation>
    <scope>NUCLEOTIDE SEQUENCE</scope>
    <source>
        <strain evidence="4">R3-111a-1</strain>
    </source>
</reference>
<gene>
    <name evidence="5" type="primary">20349960</name>
    <name evidence="4" type="ORF">GGTG_09502</name>
</gene>
<dbReference type="InterPro" id="IPR013094">
    <property type="entry name" value="AB_hydrolase_3"/>
</dbReference>
<dbReference type="GeneID" id="20349960"/>
<sequence length="402" mass="45131">MLLGPVSYLDCLVFCVFLAPQLIYQAGLADTVACALRCLPFILYRLPRDFLRDRFASSGRLTPFAQRADGFEDFVIRCVRYAFANVPPRIARIFFDRNVALPFLRWRMLRHGYVRSPVHWREYEEKHFKGVWIVSDPSRRPDVVLYYLHGGGFSMGSAYFYLDFLLAWHHILVESGYSNPAIFGLEYTLVPDACFPTQLDEAIRGYNHVLSMAEDPSIVVLGGDSAGAALALSLLLHLGRDKSYTPGKGGTPSGAAEVWTELPAMAVLISPWTTLVSQSQHNTESDYLDVDTLHRFGTNYCGPNHSVDEPLVSPGRCEDRQWLQRAGPAKGVFVTYGEDEVFAPETKRLVKTWQDAGVKVSSLGEEAGVHAWPVASIFISTQKERRLKSLRSIVAMMREQIS</sequence>
<dbReference type="EMBL" id="GL385399">
    <property type="protein sequence ID" value="EJT72642.1"/>
    <property type="molecule type" value="Genomic_DNA"/>
</dbReference>
<reference evidence="6" key="1">
    <citation type="submission" date="2010-07" db="EMBL/GenBank/DDBJ databases">
        <title>The genome sequence of Gaeumannomyces graminis var. tritici strain R3-111a-1.</title>
        <authorList>
            <consortium name="The Broad Institute Genome Sequencing Platform"/>
            <person name="Ma L.-J."/>
            <person name="Dead R."/>
            <person name="Young S."/>
            <person name="Zeng Q."/>
            <person name="Koehrsen M."/>
            <person name="Alvarado L."/>
            <person name="Berlin A."/>
            <person name="Chapman S.B."/>
            <person name="Chen Z."/>
            <person name="Freedman E."/>
            <person name="Gellesch M."/>
            <person name="Goldberg J."/>
            <person name="Griggs A."/>
            <person name="Gujja S."/>
            <person name="Heilman E.R."/>
            <person name="Heiman D."/>
            <person name="Hepburn T."/>
            <person name="Howarth C."/>
            <person name="Jen D."/>
            <person name="Larson L."/>
            <person name="Mehta T."/>
            <person name="Neiman D."/>
            <person name="Pearson M."/>
            <person name="Roberts A."/>
            <person name="Saif S."/>
            <person name="Shea T."/>
            <person name="Shenoy N."/>
            <person name="Sisk P."/>
            <person name="Stolte C."/>
            <person name="Sykes S."/>
            <person name="Walk T."/>
            <person name="White J."/>
            <person name="Yandava C."/>
            <person name="Haas B."/>
            <person name="Nusbaum C."/>
            <person name="Birren B."/>
        </authorList>
    </citation>
    <scope>NUCLEOTIDE SEQUENCE [LARGE SCALE GENOMIC DNA]</scope>
    <source>
        <strain evidence="6">R3-111a-1</strain>
    </source>
</reference>
<dbReference type="PANTHER" id="PTHR48081:SF2">
    <property type="entry name" value="ALPHA_BETA-HYDROLASE"/>
    <property type="match status" value="1"/>
</dbReference>
<dbReference type="eggNOG" id="KOG1515">
    <property type="taxonomic scope" value="Eukaryota"/>
</dbReference>
<keyword evidence="1" id="KW-0378">Hydrolase</keyword>
<evidence type="ECO:0000313" key="4">
    <source>
        <dbReference type="EMBL" id="EJT72642.1"/>
    </source>
</evidence>
<keyword evidence="6" id="KW-1185">Reference proteome</keyword>
<dbReference type="InterPro" id="IPR029058">
    <property type="entry name" value="AB_hydrolase_fold"/>
</dbReference>
<dbReference type="Proteomes" id="UP000006039">
    <property type="component" value="Unassembled WGS sequence"/>
</dbReference>
<organism evidence="4">
    <name type="scientific">Gaeumannomyces tritici (strain R3-111a-1)</name>
    <name type="common">Wheat and barley take-all root rot fungus</name>
    <name type="synonym">Gaeumannomyces graminis var. tritici</name>
    <dbReference type="NCBI Taxonomy" id="644352"/>
    <lineage>
        <taxon>Eukaryota</taxon>
        <taxon>Fungi</taxon>
        <taxon>Dikarya</taxon>
        <taxon>Ascomycota</taxon>
        <taxon>Pezizomycotina</taxon>
        <taxon>Sordariomycetes</taxon>
        <taxon>Sordariomycetidae</taxon>
        <taxon>Magnaporthales</taxon>
        <taxon>Magnaporthaceae</taxon>
        <taxon>Gaeumannomyces</taxon>
    </lineage>
</organism>
<dbReference type="GO" id="GO:0016787">
    <property type="term" value="F:hydrolase activity"/>
    <property type="evidence" value="ECO:0007669"/>
    <property type="project" value="UniProtKB-KW"/>
</dbReference>
<reference evidence="4" key="3">
    <citation type="submission" date="2010-09" db="EMBL/GenBank/DDBJ databases">
        <title>Annotation of Gaeumannomyces graminis var. tritici R3-111a-1.</title>
        <authorList>
            <consortium name="The Broad Institute Genome Sequencing Platform"/>
            <person name="Ma L.-J."/>
            <person name="Dead R."/>
            <person name="Young S.K."/>
            <person name="Zeng Q."/>
            <person name="Gargeya S."/>
            <person name="Fitzgerald M."/>
            <person name="Haas B."/>
            <person name="Abouelleil A."/>
            <person name="Alvarado L."/>
            <person name="Arachchi H.M."/>
            <person name="Berlin A."/>
            <person name="Brown A."/>
            <person name="Chapman S.B."/>
            <person name="Chen Z."/>
            <person name="Dunbar C."/>
            <person name="Freedman E."/>
            <person name="Gearin G."/>
            <person name="Gellesch M."/>
            <person name="Goldberg J."/>
            <person name="Griggs A."/>
            <person name="Gujja S."/>
            <person name="Heiman D."/>
            <person name="Howarth C."/>
            <person name="Larson L."/>
            <person name="Lui A."/>
            <person name="MacDonald P.J.P."/>
            <person name="Mehta T."/>
            <person name="Montmayeur A."/>
            <person name="Murphy C."/>
            <person name="Neiman D."/>
            <person name="Pearson M."/>
            <person name="Priest M."/>
            <person name="Roberts A."/>
            <person name="Saif S."/>
            <person name="Shea T."/>
            <person name="Shenoy N."/>
            <person name="Sisk P."/>
            <person name="Stolte C."/>
            <person name="Sykes S."/>
            <person name="Yandava C."/>
            <person name="Wortman J."/>
            <person name="Nusbaum C."/>
            <person name="Birren B."/>
        </authorList>
    </citation>
    <scope>NUCLEOTIDE SEQUENCE</scope>
    <source>
        <strain evidence="4">R3-111a-1</strain>
    </source>
</reference>
<accession>J3P7L0</accession>
<dbReference type="FunCoup" id="J3P7L0">
    <property type="interactions" value="17"/>
</dbReference>
<dbReference type="EnsemblFungi" id="EJT72642">
    <property type="protein sequence ID" value="EJT72642"/>
    <property type="gene ID" value="GGTG_09502"/>
</dbReference>
<dbReference type="PANTHER" id="PTHR48081">
    <property type="entry name" value="AB HYDROLASE SUPERFAMILY PROTEIN C4A8.06C"/>
    <property type="match status" value="1"/>
</dbReference>
<keyword evidence="2" id="KW-0732">Signal</keyword>
<dbReference type="Pfam" id="PF07859">
    <property type="entry name" value="Abhydrolase_3"/>
    <property type="match status" value="1"/>
</dbReference>
<dbReference type="OrthoDB" id="408631at2759"/>
<dbReference type="VEuPathDB" id="FungiDB:GGTG_09502"/>
<feature type="chain" id="PRO_5015094980" description="Alpha/beta hydrolase fold-3 domain-containing protein" evidence="2">
    <location>
        <begin position="30"/>
        <end position="402"/>
    </location>
</feature>
<dbReference type="HOGENOM" id="CLU_047269_1_0_1"/>
<dbReference type="InterPro" id="IPR050300">
    <property type="entry name" value="GDXG_lipolytic_enzyme"/>
</dbReference>
<proteinExistence type="predicted"/>
<feature type="domain" description="Alpha/beta hydrolase fold-3" evidence="3">
    <location>
        <begin position="146"/>
        <end position="372"/>
    </location>
</feature>
<evidence type="ECO:0000313" key="6">
    <source>
        <dbReference type="Proteomes" id="UP000006039"/>
    </source>
</evidence>
<dbReference type="SUPFAM" id="SSF53474">
    <property type="entry name" value="alpha/beta-Hydrolases"/>
    <property type="match status" value="1"/>
</dbReference>
<dbReference type="RefSeq" id="XP_009225616.1">
    <property type="nucleotide sequence ID" value="XM_009227352.1"/>
</dbReference>
<name>J3P7L0_GAET3</name>
<evidence type="ECO:0000259" key="3">
    <source>
        <dbReference type="Pfam" id="PF07859"/>
    </source>
</evidence>
<reference evidence="5" key="5">
    <citation type="submission" date="2018-04" db="UniProtKB">
        <authorList>
            <consortium name="EnsemblFungi"/>
        </authorList>
    </citation>
    <scope>IDENTIFICATION</scope>
    <source>
        <strain evidence="5">R3-111a-1</strain>
    </source>
</reference>
<dbReference type="STRING" id="644352.J3P7L0"/>
<dbReference type="Gene3D" id="3.40.50.1820">
    <property type="entry name" value="alpha/beta hydrolase"/>
    <property type="match status" value="1"/>
</dbReference>
<evidence type="ECO:0000256" key="1">
    <source>
        <dbReference type="ARBA" id="ARBA00022801"/>
    </source>
</evidence>
<dbReference type="AlphaFoldDB" id="J3P7L0"/>
<evidence type="ECO:0000313" key="5">
    <source>
        <dbReference type="EnsemblFungi" id="EJT72642"/>
    </source>
</evidence>